<sequence>MCNYGQGAATDSFDFSQVLLGQSDKFDRAPMIHHSIKGRFAIRVGDWKLVEGKGSGGFSKPANITPKKVRARLSCTTWPLTLQKKITLADKEPARVKSMLIELNDIRNHETVSF</sequence>
<accession>A0ABT5FB59</accession>
<dbReference type="Proteomes" id="UP001528411">
    <property type="component" value="Unassembled WGS sequence"/>
</dbReference>
<reference evidence="1 2" key="1">
    <citation type="submission" date="2023-01" db="EMBL/GenBank/DDBJ databases">
        <title>Psychrosphaera sp. nov., isolated from marine algae.</title>
        <authorList>
            <person name="Bayburt H."/>
            <person name="Choi B.J."/>
            <person name="Kim J.M."/>
            <person name="Choi D.G."/>
            <person name="Jeon C.O."/>
        </authorList>
    </citation>
    <scope>NUCLEOTIDE SEQUENCE [LARGE SCALE GENOMIC DNA]</scope>
    <source>
        <strain evidence="1 2">G1-22</strain>
    </source>
</reference>
<organism evidence="1 2">
    <name type="scientific">Psychrosphaera algicola</name>
    <dbReference type="NCBI Taxonomy" id="3023714"/>
    <lineage>
        <taxon>Bacteria</taxon>
        <taxon>Pseudomonadati</taxon>
        <taxon>Pseudomonadota</taxon>
        <taxon>Gammaproteobacteria</taxon>
        <taxon>Alteromonadales</taxon>
        <taxon>Pseudoalteromonadaceae</taxon>
        <taxon>Psychrosphaera</taxon>
    </lineage>
</organism>
<evidence type="ECO:0000313" key="2">
    <source>
        <dbReference type="Proteomes" id="UP001528411"/>
    </source>
</evidence>
<dbReference type="RefSeq" id="WP_272180354.1">
    <property type="nucleotide sequence ID" value="NZ_JAQOMS010000002.1"/>
</dbReference>
<proteinExistence type="predicted"/>
<dbReference type="EMBL" id="JAQOMS010000002">
    <property type="protein sequence ID" value="MDC2888779.1"/>
    <property type="molecule type" value="Genomic_DNA"/>
</dbReference>
<evidence type="ECO:0000313" key="1">
    <source>
        <dbReference type="EMBL" id="MDC2888779.1"/>
    </source>
</evidence>
<gene>
    <name evidence="1" type="ORF">PN838_08330</name>
</gene>
<name>A0ABT5FB59_9GAMM</name>
<keyword evidence="2" id="KW-1185">Reference proteome</keyword>
<protein>
    <submittedName>
        <fullName evidence="1">Uncharacterized protein</fullName>
    </submittedName>
</protein>
<comment type="caution">
    <text evidence="1">The sequence shown here is derived from an EMBL/GenBank/DDBJ whole genome shotgun (WGS) entry which is preliminary data.</text>
</comment>